<evidence type="ECO:0000313" key="7">
    <source>
        <dbReference type="EMBL" id="GAX13625.1"/>
    </source>
</evidence>
<dbReference type="InParanoid" id="A0A1Z5JHZ0"/>
<evidence type="ECO:0000256" key="2">
    <source>
        <dbReference type="ARBA" id="ARBA00022692"/>
    </source>
</evidence>
<evidence type="ECO:0000256" key="3">
    <source>
        <dbReference type="ARBA" id="ARBA00022989"/>
    </source>
</evidence>
<comment type="caution">
    <text evidence="7">The sequence shown here is derived from an EMBL/GenBank/DDBJ whole genome shotgun (WGS) entry which is preliminary data.</text>
</comment>
<dbReference type="GO" id="GO:0016020">
    <property type="term" value="C:membrane"/>
    <property type="evidence" value="ECO:0007669"/>
    <property type="project" value="UniProtKB-SubCell"/>
</dbReference>
<reference evidence="7 8" key="1">
    <citation type="journal article" date="2015" name="Plant Cell">
        <title>Oil accumulation by the oleaginous diatom Fistulifera solaris as revealed by the genome and transcriptome.</title>
        <authorList>
            <person name="Tanaka T."/>
            <person name="Maeda Y."/>
            <person name="Veluchamy A."/>
            <person name="Tanaka M."/>
            <person name="Abida H."/>
            <person name="Marechal E."/>
            <person name="Bowler C."/>
            <person name="Muto M."/>
            <person name="Sunaga Y."/>
            <person name="Tanaka M."/>
            <person name="Yoshino T."/>
            <person name="Taniguchi T."/>
            <person name="Fukuda Y."/>
            <person name="Nemoto M."/>
            <person name="Matsumoto M."/>
            <person name="Wong P.S."/>
            <person name="Aburatani S."/>
            <person name="Fujibuchi W."/>
        </authorList>
    </citation>
    <scope>NUCLEOTIDE SEQUENCE [LARGE SCALE GENOMIC DNA]</scope>
    <source>
        <strain evidence="7 8">JPCC DA0580</strain>
    </source>
</reference>
<dbReference type="EMBL" id="BDSP01000071">
    <property type="protein sequence ID" value="GAX13625.1"/>
    <property type="molecule type" value="Genomic_DNA"/>
</dbReference>
<keyword evidence="8" id="KW-1185">Reference proteome</keyword>
<feature type="transmembrane region" description="Helical" evidence="6">
    <location>
        <begin position="130"/>
        <end position="148"/>
    </location>
</feature>
<dbReference type="PANTHER" id="PTHR38894">
    <property type="entry name" value="TRANSMEMBRANE PROTEIN"/>
    <property type="match status" value="1"/>
</dbReference>
<dbReference type="AlphaFoldDB" id="A0A1Z5JHZ0"/>
<keyword evidence="2 6" id="KW-0812">Transmembrane</keyword>
<evidence type="ECO:0000256" key="5">
    <source>
        <dbReference type="SAM" id="MobiDB-lite"/>
    </source>
</evidence>
<organism evidence="7 8">
    <name type="scientific">Fistulifera solaris</name>
    <name type="common">Oleaginous diatom</name>
    <dbReference type="NCBI Taxonomy" id="1519565"/>
    <lineage>
        <taxon>Eukaryota</taxon>
        <taxon>Sar</taxon>
        <taxon>Stramenopiles</taxon>
        <taxon>Ochrophyta</taxon>
        <taxon>Bacillariophyta</taxon>
        <taxon>Bacillariophyceae</taxon>
        <taxon>Bacillariophycidae</taxon>
        <taxon>Naviculales</taxon>
        <taxon>Naviculaceae</taxon>
        <taxon>Fistulifera</taxon>
    </lineage>
</organism>
<dbReference type="Pfam" id="PF08507">
    <property type="entry name" value="COPI_assoc"/>
    <property type="match status" value="1"/>
</dbReference>
<feature type="transmembrane region" description="Helical" evidence="6">
    <location>
        <begin position="52"/>
        <end position="76"/>
    </location>
</feature>
<keyword evidence="4 6" id="KW-0472">Membrane</keyword>
<feature type="transmembrane region" description="Helical" evidence="6">
    <location>
        <begin position="88"/>
        <end position="109"/>
    </location>
</feature>
<name>A0A1Z5JHZ0_FISSO</name>
<gene>
    <name evidence="7" type="ORF">FisN_14Lh363</name>
</gene>
<comment type="subcellular location">
    <subcellularLocation>
        <location evidence="1">Membrane</location>
        <topology evidence="1">Multi-pass membrane protein</topology>
    </subcellularLocation>
</comment>
<dbReference type="InterPro" id="IPR013714">
    <property type="entry name" value="Golgi_TVP15"/>
</dbReference>
<dbReference type="OrthoDB" id="202910at2759"/>
<accession>A0A1Z5JHZ0</accession>
<sequence length="203" mass="22020">MPPYGEPDWASPGNTSASNNMVTVNTGSSNNNNATGVSSGGGRPEREKTKCWIAALSLLDLGLAAMMAALGLLSLIEMDFKELNDVTEAFLAIYMVVFAVLLAMYEFAWWQPVPSINKTFRKNFGFMYGLKGKGFYLIFIAFLCIGMWKDETTAVKGLDWATGLAWLGAGCGHVFLSCCVPNADTLYKPSTAGLEESQQENVV</sequence>
<evidence type="ECO:0000256" key="4">
    <source>
        <dbReference type="ARBA" id="ARBA00023136"/>
    </source>
</evidence>
<proteinExistence type="predicted"/>
<protein>
    <submittedName>
        <fullName evidence="7">Uncharacterized protein</fullName>
    </submittedName>
</protein>
<evidence type="ECO:0000256" key="1">
    <source>
        <dbReference type="ARBA" id="ARBA00004141"/>
    </source>
</evidence>
<evidence type="ECO:0000313" key="8">
    <source>
        <dbReference type="Proteomes" id="UP000198406"/>
    </source>
</evidence>
<dbReference type="Proteomes" id="UP000198406">
    <property type="component" value="Unassembled WGS sequence"/>
</dbReference>
<feature type="compositionally biased region" description="Low complexity" evidence="5">
    <location>
        <begin position="18"/>
        <end position="37"/>
    </location>
</feature>
<keyword evidence="3 6" id="KW-1133">Transmembrane helix</keyword>
<evidence type="ECO:0000256" key="6">
    <source>
        <dbReference type="SAM" id="Phobius"/>
    </source>
</evidence>
<dbReference type="PANTHER" id="PTHR38894:SF1">
    <property type="entry name" value="TRANSMEMBRANE PROTEIN"/>
    <property type="match status" value="1"/>
</dbReference>
<feature type="region of interest" description="Disordered" evidence="5">
    <location>
        <begin position="1"/>
        <end position="45"/>
    </location>
</feature>